<reference evidence="11 12" key="1">
    <citation type="submission" date="2017-04" db="EMBL/GenBank/DDBJ databases">
        <authorList>
            <person name="Afonso C.L."/>
            <person name="Miller P.J."/>
            <person name="Scott M.A."/>
            <person name="Spackman E."/>
            <person name="Goraichik I."/>
            <person name="Dimitrov K.M."/>
            <person name="Suarez D.L."/>
            <person name="Swayne D.E."/>
        </authorList>
    </citation>
    <scope>NUCLEOTIDE SEQUENCE [LARGE SCALE GENOMIC DNA]</scope>
    <source>
        <strain evidence="11 12">CGMCC 1.10972</strain>
    </source>
</reference>
<evidence type="ECO:0000256" key="2">
    <source>
        <dbReference type="ARBA" id="ARBA00008107"/>
    </source>
</evidence>
<comment type="similarity">
    <text evidence="2 8">Belongs to the PhoU family.</text>
</comment>
<evidence type="ECO:0000256" key="4">
    <source>
        <dbReference type="ARBA" id="ARBA00022448"/>
    </source>
</evidence>
<gene>
    <name evidence="11" type="ORF">SAMN06297251_105117</name>
</gene>
<accession>A0A1W2AVW0</accession>
<dbReference type="InterPro" id="IPR028366">
    <property type="entry name" value="PhoU"/>
</dbReference>
<keyword evidence="4 8" id="KW-0813">Transport</keyword>
<dbReference type="EMBL" id="FWXR01000005">
    <property type="protein sequence ID" value="SMC64754.1"/>
    <property type="molecule type" value="Genomic_DNA"/>
</dbReference>
<dbReference type="STRING" id="937218.SAMN06297251_105117"/>
<dbReference type="RefSeq" id="WP_084409547.1">
    <property type="nucleotide sequence ID" value="NZ_FWXR01000005.1"/>
</dbReference>
<dbReference type="PIRSF" id="PIRSF003107">
    <property type="entry name" value="PhoU"/>
    <property type="match status" value="1"/>
</dbReference>
<dbReference type="GO" id="GO:0045936">
    <property type="term" value="P:negative regulation of phosphate metabolic process"/>
    <property type="evidence" value="ECO:0007669"/>
    <property type="project" value="InterPro"/>
</dbReference>
<dbReference type="Proteomes" id="UP000192656">
    <property type="component" value="Unassembled WGS sequence"/>
</dbReference>
<dbReference type="GO" id="GO:0030643">
    <property type="term" value="P:intracellular phosphate ion homeostasis"/>
    <property type="evidence" value="ECO:0007669"/>
    <property type="project" value="InterPro"/>
</dbReference>
<evidence type="ECO:0000256" key="3">
    <source>
        <dbReference type="ARBA" id="ARBA00011738"/>
    </source>
</evidence>
<dbReference type="PANTHER" id="PTHR42930">
    <property type="entry name" value="PHOSPHATE-SPECIFIC TRANSPORT SYSTEM ACCESSORY PROTEIN PHOU"/>
    <property type="match status" value="1"/>
</dbReference>
<organism evidence="11 12">
    <name type="scientific">Fulvimarina manganoxydans</name>
    <dbReference type="NCBI Taxonomy" id="937218"/>
    <lineage>
        <taxon>Bacteria</taxon>
        <taxon>Pseudomonadati</taxon>
        <taxon>Pseudomonadota</taxon>
        <taxon>Alphaproteobacteria</taxon>
        <taxon>Hyphomicrobiales</taxon>
        <taxon>Aurantimonadaceae</taxon>
        <taxon>Fulvimarina</taxon>
    </lineage>
</organism>
<dbReference type="FunFam" id="1.20.58.220:FF:000004">
    <property type="entry name" value="Phosphate-specific transport system accessory protein PhoU"/>
    <property type="match status" value="1"/>
</dbReference>
<evidence type="ECO:0000256" key="1">
    <source>
        <dbReference type="ARBA" id="ARBA00004496"/>
    </source>
</evidence>
<feature type="region of interest" description="Disordered" evidence="9">
    <location>
        <begin position="221"/>
        <end position="245"/>
    </location>
</feature>
<evidence type="ECO:0000259" key="10">
    <source>
        <dbReference type="Pfam" id="PF01895"/>
    </source>
</evidence>
<dbReference type="OrthoDB" id="9814256at2"/>
<feature type="compositionally biased region" description="Polar residues" evidence="9">
    <location>
        <begin position="227"/>
        <end position="245"/>
    </location>
</feature>
<comment type="subunit">
    <text evidence="3 8">Homodimer.</text>
</comment>
<dbReference type="Pfam" id="PF01895">
    <property type="entry name" value="PhoU"/>
    <property type="match status" value="2"/>
</dbReference>
<evidence type="ECO:0000256" key="9">
    <source>
        <dbReference type="SAM" id="MobiDB-lite"/>
    </source>
</evidence>
<dbReference type="PANTHER" id="PTHR42930:SF3">
    <property type="entry name" value="PHOSPHATE-SPECIFIC TRANSPORT SYSTEM ACCESSORY PROTEIN PHOU"/>
    <property type="match status" value="1"/>
</dbReference>
<feature type="domain" description="PhoU" evidence="10">
    <location>
        <begin position="124"/>
        <end position="209"/>
    </location>
</feature>
<dbReference type="AlphaFoldDB" id="A0A1W2AVW0"/>
<dbReference type="SUPFAM" id="SSF109755">
    <property type="entry name" value="PhoU-like"/>
    <property type="match status" value="1"/>
</dbReference>
<evidence type="ECO:0000256" key="6">
    <source>
        <dbReference type="ARBA" id="ARBA00022592"/>
    </source>
</evidence>
<dbReference type="GO" id="GO:0005737">
    <property type="term" value="C:cytoplasm"/>
    <property type="evidence" value="ECO:0007669"/>
    <property type="project" value="UniProtKB-SubCell"/>
</dbReference>
<comment type="subcellular location">
    <subcellularLocation>
        <location evidence="1 8">Cytoplasm</location>
    </subcellularLocation>
</comment>
<dbReference type="Gene3D" id="1.20.58.220">
    <property type="entry name" value="Phosphate transport system protein phou homolog 2, domain 2"/>
    <property type="match status" value="2"/>
</dbReference>
<evidence type="ECO:0000256" key="8">
    <source>
        <dbReference type="PIRNR" id="PIRNR003107"/>
    </source>
</evidence>
<dbReference type="GO" id="GO:0006817">
    <property type="term" value="P:phosphate ion transport"/>
    <property type="evidence" value="ECO:0007669"/>
    <property type="project" value="UniProtKB-KW"/>
</dbReference>
<sequence>MAEHIVSSYEDELKFIVRRISEMGGLAERMVEQAVTALTRSDAALAQSVVADDAILDAQQREIDERAIMTIAKRQPMAIDLREIVGAIRISNELERIGDLAKNIAKRVIAVHDHIQPAQLVRGIEHLSELSVEQVKDVLDAYAMRDPQRAAAIREGDEEIDAVYTSIFRELLTYMMEDPRNITACTHLLFSAKNLERIGDHATNIAETVYYIRTGSEIAEERPKGDTTASVTQSTVENAASGQAG</sequence>
<keyword evidence="5 8" id="KW-0963">Cytoplasm</keyword>
<evidence type="ECO:0000256" key="7">
    <source>
        <dbReference type="ARBA" id="ARBA00056181"/>
    </source>
</evidence>
<evidence type="ECO:0000313" key="12">
    <source>
        <dbReference type="Proteomes" id="UP000192656"/>
    </source>
</evidence>
<proteinExistence type="inferred from homology"/>
<evidence type="ECO:0000256" key="5">
    <source>
        <dbReference type="ARBA" id="ARBA00022490"/>
    </source>
</evidence>
<dbReference type="NCBIfam" id="TIGR02135">
    <property type="entry name" value="phoU_full"/>
    <property type="match status" value="1"/>
</dbReference>
<evidence type="ECO:0000313" key="11">
    <source>
        <dbReference type="EMBL" id="SMC64754.1"/>
    </source>
</evidence>
<comment type="function">
    <text evidence="7 8">Plays a role in the regulation of phosphate uptake.</text>
</comment>
<feature type="domain" description="PhoU" evidence="10">
    <location>
        <begin position="20"/>
        <end position="108"/>
    </location>
</feature>
<dbReference type="InterPro" id="IPR038078">
    <property type="entry name" value="PhoU-like_sf"/>
</dbReference>
<name>A0A1W2AVW0_9HYPH</name>
<keyword evidence="12" id="KW-1185">Reference proteome</keyword>
<protein>
    <recommendedName>
        <fullName evidence="8">Phosphate-specific transport system accessory protein PhoU</fullName>
    </recommendedName>
</protein>
<dbReference type="InterPro" id="IPR026022">
    <property type="entry name" value="PhoU_dom"/>
</dbReference>
<keyword evidence="6 8" id="KW-0592">Phosphate transport</keyword>